<feature type="domain" description="PEP-utilising enzyme C-terminal" evidence="17">
    <location>
        <begin position="517"/>
        <end position="872"/>
    </location>
</feature>
<evidence type="ECO:0000313" key="18">
    <source>
        <dbReference type="EMBL" id="WNQ13308.1"/>
    </source>
</evidence>
<keyword evidence="8" id="KW-0418">Kinase</keyword>
<evidence type="ECO:0000259" key="16">
    <source>
        <dbReference type="Pfam" id="PF01326"/>
    </source>
</evidence>
<feature type="active site" description="Tele-phosphohistidine intermediate" evidence="12">
    <location>
        <position position="453"/>
    </location>
</feature>
<protein>
    <recommendedName>
        <fullName evidence="4 11">Pyruvate, phosphate dikinase</fullName>
        <ecNumber evidence="3 11">2.7.9.1</ecNumber>
    </recommendedName>
</protein>
<accession>A0AA96LHY3</accession>
<dbReference type="InterPro" id="IPR008279">
    <property type="entry name" value="PEP-util_enz_mobile_dom"/>
</dbReference>
<dbReference type="PANTHER" id="PTHR22931:SF9">
    <property type="entry name" value="PYRUVATE, PHOSPHATE DIKINASE 1, CHLOROPLASTIC"/>
    <property type="match status" value="1"/>
</dbReference>
<feature type="binding site" evidence="14">
    <location>
        <position position="747"/>
    </location>
    <ligand>
        <name>Mg(2+)</name>
        <dbReference type="ChEBI" id="CHEBI:18420"/>
    </ligand>
</feature>
<name>A0AA96LHY3_9BACL</name>
<keyword evidence="7" id="KW-0547">Nucleotide-binding</keyword>
<evidence type="ECO:0000256" key="12">
    <source>
        <dbReference type="PIRSR" id="PIRSR000853-1"/>
    </source>
</evidence>
<feature type="domain" description="Pyruvate phosphate dikinase AMP/ATP-binding" evidence="16">
    <location>
        <begin position="303"/>
        <end position="348"/>
    </location>
</feature>
<comment type="similarity">
    <text evidence="2 11">Belongs to the PEP-utilizing enzyme family.</text>
</comment>
<evidence type="ECO:0000256" key="5">
    <source>
        <dbReference type="ARBA" id="ARBA00022679"/>
    </source>
</evidence>
<evidence type="ECO:0000259" key="17">
    <source>
        <dbReference type="Pfam" id="PF02896"/>
    </source>
</evidence>
<dbReference type="Gene3D" id="1.10.189.10">
    <property type="entry name" value="Pyruvate Phosphate Dikinase, domain 2"/>
    <property type="match status" value="1"/>
</dbReference>
<evidence type="ECO:0000313" key="19">
    <source>
        <dbReference type="Proteomes" id="UP001305702"/>
    </source>
</evidence>
<dbReference type="Gene3D" id="1.20.80.30">
    <property type="match status" value="1"/>
</dbReference>
<dbReference type="InterPro" id="IPR013815">
    <property type="entry name" value="ATP_grasp_subdomain_1"/>
</dbReference>
<evidence type="ECO:0000256" key="8">
    <source>
        <dbReference type="ARBA" id="ARBA00022777"/>
    </source>
</evidence>
<dbReference type="InterPro" id="IPR010121">
    <property type="entry name" value="Pyruvate_phosphate_dikinase"/>
</dbReference>
<dbReference type="PROSITE" id="PS00742">
    <property type="entry name" value="PEP_ENZYMES_2"/>
    <property type="match status" value="1"/>
</dbReference>
<dbReference type="InterPro" id="IPR015813">
    <property type="entry name" value="Pyrv/PenolPyrv_kinase-like_dom"/>
</dbReference>
<dbReference type="PANTHER" id="PTHR22931">
    <property type="entry name" value="PHOSPHOENOLPYRUVATE DIKINASE-RELATED"/>
    <property type="match status" value="1"/>
</dbReference>
<sequence length="883" mass="97862">MTLKLVYDFGEGNAAMKSLLGGKGANLAEMNRNGLPVPPGFTVTTSGCHAFFEAGRRLPYAVEQQIQSALERLEKERNQRFGDPDNPLLVSVRSGAVTSMPGMMDTILNLGLNDKTAEGLASLTGSERFAYDCYRRLIQMFGQVVFGMESIHFETMLRRLKKQEGVESDQDLNGDAWRRLVREYKEGLLRHTGRAFPESVYEQLKLAVEAVFQSWNNRRAQVYRKINGIPDDQGTAVTIQAMVFGNRGNDGGTGVVFTRHPSTGEKVLFGEYLLNAQGEDVVAGVRTPEPVSLLKSRMPEIYRELEQAARQLERTGRDMQDIEFTIEKGKLYLLQTRNGKRTAQAALKLAVDLVEEGLITREEAVQRIEVSHLEQLLHRGIDEAAVPEVWVKGLPASPGAAVGRIAFEADTAEAWRREGKPSVLVRPETTPEDIHGVVAAEGVLTTRGGMTSHAAVVARGMGKPCVCGCEAMAVDLERGELKAGGKVLREGDWITLDGASGRVFPGRIPLKEASATRELLTLLQWADDIRRLRVFANADNPEDAETARRFGAEGIGLCRTEHMFFTPARLEVMRSMILAESEEERRAALDQLLPMQQHDFEGIFRAMDGLPVTIRLLDPPLHEFLPQREELERRLDESGSPEERERLKRMIRKAESLHEVNPMLGHRGCRLGIVHPEIYDMQVEAIFKAAARCIEEGIKVQPDIMIPLVGDVSELKVLRGLVEQAAEQVLSPDMRAHCPYRVGTMIEVPRAALTAGSIAEHADFFSFGTNDLTQMTFGYSRDDAEGKFLSHYLDKKMLARNPFEVLDSEGVGQLIELAVERGRARKSSLKTGICGEHGGNKESIGFCHRTGLDYVSCSPYRVPMARIAAAQAAIEEAAALTFK</sequence>
<dbReference type="AlphaFoldDB" id="A0AA96LHY3"/>
<dbReference type="Gene3D" id="3.50.30.10">
    <property type="entry name" value="Phosphohistidine domain"/>
    <property type="match status" value="1"/>
</dbReference>
<dbReference type="InterPro" id="IPR018274">
    <property type="entry name" value="PEP_util_AS"/>
</dbReference>
<keyword evidence="19" id="KW-1185">Reference proteome</keyword>
<dbReference type="Pfam" id="PF00391">
    <property type="entry name" value="PEP-utilizers"/>
    <property type="match status" value="1"/>
</dbReference>
<evidence type="ECO:0000256" key="9">
    <source>
        <dbReference type="ARBA" id="ARBA00022840"/>
    </source>
</evidence>
<dbReference type="InterPro" id="IPR036637">
    <property type="entry name" value="Phosphohistidine_dom_sf"/>
</dbReference>
<evidence type="ECO:0000256" key="11">
    <source>
        <dbReference type="PIRNR" id="PIRNR000853"/>
    </source>
</evidence>
<dbReference type="SUPFAM" id="SSF52009">
    <property type="entry name" value="Phosphohistidine domain"/>
    <property type="match status" value="1"/>
</dbReference>
<dbReference type="Pfam" id="PF02896">
    <property type="entry name" value="PEP-utilizers_C"/>
    <property type="match status" value="1"/>
</dbReference>
<evidence type="ECO:0000256" key="14">
    <source>
        <dbReference type="PIRSR" id="PIRSR000853-3"/>
    </source>
</evidence>
<evidence type="ECO:0000256" key="13">
    <source>
        <dbReference type="PIRSR" id="PIRSR000853-2"/>
    </source>
</evidence>
<dbReference type="GO" id="GO:0016301">
    <property type="term" value="F:kinase activity"/>
    <property type="evidence" value="ECO:0007669"/>
    <property type="project" value="UniProtKB-UniRule"/>
</dbReference>
<dbReference type="PROSITE" id="PS00370">
    <property type="entry name" value="PEP_ENZYMES_PHOS_SITE"/>
    <property type="match status" value="1"/>
</dbReference>
<dbReference type="Proteomes" id="UP001305702">
    <property type="component" value="Chromosome"/>
</dbReference>
<evidence type="ECO:0000259" key="15">
    <source>
        <dbReference type="Pfam" id="PF00391"/>
    </source>
</evidence>
<dbReference type="SUPFAM" id="SSF56059">
    <property type="entry name" value="Glutathione synthetase ATP-binding domain-like"/>
    <property type="match status" value="1"/>
</dbReference>
<evidence type="ECO:0000256" key="2">
    <source>
        <dbReference type="ARBA" id="ARBA00007837"/>
    </source>
</evidence>
<organism evidence="18 19">
    <name type="scientific">Paenibacillus aurantius</name>
    <dbReference type="NCBI Taxonomy" id="2918900"/>
    <lineage>
        <taxon>Bacteria</taxon>
        <taxon>Bacillati</taxon>
        <taxon>Bacillota</taxon>
        <taxon>Bacilli</taxon>
        <taxon>Bacillales</taxon>
        <taxon>Paenibacillaceae</taxon>
        <taxon>Paenibacillus</taxon>
    </lineage>
</organism>
<feature type="binding site" evidence="13">
    <location>
        <position position="768"/>
    </location>
    <ligand>
        <name>substrate</name>
    </ligand>
</feature>
<feature type="binding site" evidence="13">
    <location>
        <position position="769"/>
    </location>
    <ligand>
        <name>substrate</name>
    </ligand>
</feature>
<feature type="binding site" evidence="13">
    <location>
        <position position="615"/>
    </location>
    <ligand>
        <name>substrate</name>
    </ligand>
</feature>
<feature type="binding site" evidence="13">
    <location>
        <position position="747"/>
    </location>
    <ligand>
        <name>substrate</name>
    </ligand>
</feature>
<keyword evidence="6 14" id="KW-0479">Metal-binding</keyword>
<evidence type="ECO:0000256" key="10">
    <source>
        <dbReference type="ARBA" id="ARBA00022842"/>
    </source>
</evidence>
<dbReference type="NCBIfam" id="TIGR01828">
    <property type="entry name" value="pyru_phos_dikin"/>
    <property type="match status" value="1"/>
</dbReference>
<feature type="active site" description="Proton donor" evidence="12">
    <location>
        <position position="834"/>
    </location>
</feature>
<dbReference type="InterPro" id="IPR000121">
    <property type="entry name" value="PEP_util_C"/>
</dbReference>
<dbReference type="InterPro" id="IPR002192">
    <property type="entry name" value="PPDK_AMP/ATP-bd"/>
</dbReference>
<evidence type="ECO:0000256" key="6">
    <source>
        <dbReference type="ARBA" id="ARBA00022723"/>
    </source>
</evidence>
<dbReference type="GO" id="GO:0046872">
    <property type="term" value="F:metal ion binding"/>
    <property type="evidence" value="ECO:0007669"/>
    <property type="project" value="UniProtKB-UniRule"/>
</dbReference>
<keyword evidence="10 14" id="KW-0460">Magnesium</keyword>
<feature type="binding site" evidence="13">
    <location>
        <position position="771"/>
    </location>
    <ligand>
        <name>substrate</name>
    </ligand>
</feature>
<dbReference type="Gene3D" id="3.30.470.20">
    <property type="entry name" value="ATP-grasp fold, B domain"/>
    <property type="match status" value="1"/>
</dbReference>
<evidence type="ECO:0000256" key="7">
    <source>
        <dbReference type="ARBA" id="ARBA00022741"/>
    </source>
</evidence>
<feature type="domain" description="Pyruvate phosphate dikinase AMP/ATP-binding" evidence="16">
    <location>
        <begin position="58"/>
        <end position="298"/>
    </location>
</feature>
<dbReference type="RefSeq" id="WP_315607088.1">
    <property type="nucleotide sequence ID" value="NZ_CP130318.1"/>
</dbReference>
<feature type="binding site" evidence="13">
    <location>
        <position position="770"/>
    </location>
    <ligand>
        <name>substrate</name>
    </ligand>
</feature>
<reference evidence="18 19" key="1">
    <citation type="submission" date="2022-02" db="EMBL/GenBank/DDBJ databases">
        <title>Paenibacillus sp. MBLB1776 Whole Genome Shotgun Sequencing.</title>
        <authorList>
            <person name="Hwang C.Y."/>
            <person name="Cho E.-S."/>
            <person name="Seo M.-J."/>
        </authorList>
    </citation>
    <scope>NUCLEOTIDE SEQUENCE [LARGE SCALE GENOMIC DNA]</scope>
    <source>
        <strain evidence="18 19">MBLB1776</strain>
    </source>
</reference>
<dbReference type="NCBIfam" id="NF004531">
    <property type="entry name" value="PRK05878.1"/>
    <property type="match status" value="1"/>
</dbReference>
<feature type="domain" description="PEP-utilising enzyme mobile" evidence="15">
    <location>
        <begin position="420"/>
        <end position="501"/>
    </location>
</feature>
<comment type="cofactor">
    <cofactor evidence="1 11 14">
        <name>Mg(2+)</name>
        <dbReference type="ChEBI" id="CHEBI:18420"/>
    </cofactor>
</comment>
<dbReference type="GO" id="GO:0005524">
    <property type="term" value="F:ATP binding"/>
    <property type="evidence" value="ECO:0007669"/>
    <property type="project" value="UniProtKB-UniRule"/>
</dbReference>
<dbReference type="PIRSF" id="PIRSF000853">
    <property type="entry name" value="PPDK"/>
    <property type="match status" value="1"/>
</dbReference>
<feature type="binding site" evidence="14">
    <location>
        <position position="771"/>
    </location>
    <ligand>
        <name>Mg(2+)</name>
        <dbReference type="ChEBI" id="CHEBI:18420"/>
    </ligand>
</feature>
<dbReference type="GO" id="GO:0050242">
    <property type="term" value="F:pyruvate, phosphate dikinase activity"/>
    <property type="evidence" value="ECO:0007669"/>
    <property type="project" value="UniProtKB-UniRule"/>
</dbReference>
<feature type="domain" description="Pyruvate phosphate dikinase AMP/ATP-binding" evidence="16">
    <location>
        <begin position="18"/>
        <end position="54"/>
    </location>
</feature>
<comment type="catalytic activity">
    <reaction evidence="11">
        <text>pyruvate + phosphate + ATP = phosphoenolpyruvate + AMP + diphosphate + H(+)</text>
        <dbReference type="Rhea" id="RHEA:10756"/>
        <dbReference type="ChEBI" id="CHEBI:15361"/>
        <dbReference type="ChEBI" id="CHEBI:15378"/>
        <dbReference type="ChEBI" id="CHEBI:30616"/>
        <dbReference type="ChEBI" id="CHEBI:33019"/>
        <dbReference type="ChEBI" id="CHEBI:43474"/>
        <dbReference type="ChEBI" id="CHEBI:58702"/>
        <dbReference type="ChEBI" id="CHEBI:456215"/>
        <dbReference type="EC" id="2.7.9.1"/>
    </reaction>
</comment>
<dbReference type="InterPro" id="IPR023151">
    <property type="entry name" value="PEP_util_CS"/>
</dbReference>
<dbReference type="InterPro" id="IPR040442">
    <property type="entry name" value="Pyrv_kinase-like_dom_sf"/>
</dbReference>
<keyword evidence="5 18" id="KW-0808">Transferase</keyword>
<dbReference type="SUPFAM" id="SSF51621">
    <property type="entry name" value="Phosphoenolpyruvate/pyruvate domain"/>
    <property type="match status" value="1"/>
</dbReference>
<gene>
    <name evidence="18" type="primary">ppdK</name>
    <name evidence="18" type="ORF">MJA45_09860</name>
</gene>
<keyword evidence="9" id="KW-0067">ATP-binding</keyword>
<feature type="binding site" evidence="13">
    <location>
        <position position="559"/>
    </location>
    <ligand>
        <name>substrate</name>
    </ligand>
</feature>
<dbReference type="Pfam" id="PF01326">
    <property type="entry name" value="PPDK_N"/>
    <property type="match status" value="3"/>
</dbReference>
<evidence type="ECO:0000256" key="3">
    <source>
        <dbReference type="ARBA" id="ARBA00011994"/>
    </source>
</evidence>
<dbReference type="Gene3D" id="3.30.1490.20">
    <property type="entry name" value="ATP-grasp fold, A domain"/>
    <property type="match status" value="1"/>
</dbReference>
<dbReference type="Gene3D" id="3.20.20.60">
    <property type="entry name" value="Phosphoenolpyruvate-binding domains"/>
    <property type="match status" value="1"/>
</dbReference>
<dbReference type="KEGG" id="paun:MJA45_09860"/>
<keyword evidence="18" id="KW-0670">Pyruvate</keyword>
<evidence type="ECO:0000256" key="4">
    <source>
        <dbReference type="ARBA" id="ARBA00020138"/>
    </source>
</evidence>
<evidence type="ECO:0000256" key="1">
    <source>
        <dbReference type="ARBA" id="ARBA00001946"/>
    </source>
</evidence>
<proteinExistence type="inferred from homology"/>
<dbReference type="EC" id="2.7.9.1" evidence="3 11"/>
<dbReference type="EMBL" id="CP130318">
    <property type="protein sequence ID" value="WNQ13308.1"/>
    <property type="molecule type" value="Genomic_DNA"/>
</dbReference>